<comment type="caution">
    <text evidence="2">The sequence shown here is derived from an EMBL/GenBank/DDBJ whole genome shotgun (WGS) entry which is preliminary data.</text>
</comment>
<reference evidence="2" key="1">
    <citation type="submission" date="2020-09" db="EMBL/GenBank/DDBJ databases">
        <title>Genome-Enabled Discovery of Anthraquinone Biosynthesis in Senna tora.</title>
        <authorList>
            <person name="Kang S.-H."/>
            <person name="Pandey R.P."/>
            <person name="Lee C.-M."/>
            <person name="Sim J.-S."/>
            <person name="Jeong J.-T."/>
            <person name="Choi B.-S."/>
            <person name="Jung M."/>
            <person name="Ginzburg D."/>
            <person name="Zhao K."/>
            <person name="Won S.Y."/>
            <person name="Oh T.-J."/>
            <person name="Yu Y."/>
            <person name="Kim N.-H."/>
            <person name="Lee O.R."/>
            <person name="Lee T.-H."/>
            <person name="Bashyal P."/>
            <person name="Kim T.-S."/>
            <person name="Lee W.-H."/>
            <person name="Kawkins C."/>
            <person name="Kim C.-K."/>
            <person name="Kim J.S."/>
            <person name="Ahn B.O."/>
            <person name="Rhee S.Y."/>
            <person name="Sohng J.K."/>
        </authorList>
    </citation>
    <scope>NUCLEOTIDE SEQUENCE</scope>
    <source>
        <tissue evidence="2">Leaf</tissue>
    </source>
</reference>
<evidence type="ECO:0000256" key="1">
    <source>
        <dbReference type="SAM" id="MobiDB-lite"/>
    </source>
</evidence>
<keyword evidence="3" id="KW-1185">Reference proteome</keyword>
<proteinExistence type="predicted"/>
<dbReference type="EMBL" id="JAAIUW010000007">
    <property type="protein sequence ID" value="KAF7824307.1"/>
    <property type="molecule type" value="Genomic_DNA"/>
</dbReference>
<feature type="region of interest" description="Disordered" evidence="1">
    <location>
        <begin position="1"/>
        <end position="29"/>
    </location>
</feature>
<evidence type="ECO:0000313" key="2">
    <source>
        <dbReference type="EMBL" id="KAF7824307.1"/>
    </source>
</evidence>
<sequence length="94" mass="10558">MANFRIPITENTAKTKEQQLPTNNDTKKCQKRMQRLPTSKPNVPGNDIPNNGSIGIVQASQFNFQNLSSGNQLIFGIERSITTKRHPAEYNTID</sequence>
<evidence type="ECO:0000313" key="3">
    <source>
        <dbReference type="Proteomes" id="UP000634136"/>
    </source>
</evidence>
<accession>A0A834TMB4</accession>
<name>A0A834TMB4_9FABA</name>
<gene>
    <name evidence="2" type="ORF">G2W53_022451</name>
</gene>
<dbReference type="Proteomes" id="UP000634136">
    <property type="component" value="Unassembled WGS sequence"/>
</dbReference>
<protein>
    <submittedName>
        <fullName evidence="2">Uncharacterized protein</fullName>
    </submittedName>
</protein>
<dbReference type="AlphaFoldDB" id="A0A834TMB4"/>
<organism evidence="2 3">
    <name type="scientific">Senna tora</name>
    <dbReference type="NCBI Taxonomy" id="362788"/>
    <lineage>
        <taxon>Eukaryota</taxon>
        <taxon>Viridiplantae</taxon>
        <taxon>Streptophyta</taxon>
        <taxon>Embryophyta</taxon>
        <taxon>Tracheophyta</taxon>
        <taxon>Spermatophyta</taxon>
        <taxon>Magnoliopsida</taxon>
        <taxon>eudicotyledons</taxon>
        <taxon>Gunneridae</taxon>
        <taxon>Pentapetalae</taxon>
        <taxon>rosids</taxon>
        <taxon>fabids</taxon>
        <taxon>Fabales</taxon>
        <taxon>Fabaceae</taxon>
        <taxon>Caesalpinioideae</taxon>
        <taxon>Cassia clade</taxon>
        <taxon>Senna</taxon>
    </lineage>
</organism>